<reference evidence="4 5" key="1">
    <citation type="submission" date="2020-01" db="EMBL/GenBank/DDBJ databases">
        <title>Natronorubrum sp. JWXQ-INN 674 isolated from Inner Mongolia Autonomous Region of China.</title>
        <authorList>
            <person name="Xue Q."/>
        </authorList>
    </citation>
    <scope>NUCLEOTIDE SEQUENCE [LARGE SCALE GENOMIC DNA]</scope>
    <source>
        <strain evidence="4 5">JWXQ-INN-674</strain>
    </source>
</reference>
<keyword evidence="2" id="KW-0472">Membrane</keyword>
<dbReference type="RefSeq" id="WP_160063022.1">
    <property type="nucleotide sequence ID" value="NZ_WUYX01000015.1"/>
</dbReference>
<keyword evidence="2" id="KW-0812">Transmembrane</keyword>
<sequence>MGEQLHAEFERSSGYSITPFLQGSEIDADGRVEISIFVSGDGSIGETDLDAFLKQDRIDPGERIELGVFVSGIDRIEKNELNVFHEADEVIDVENPGTVRRNLEPQSAGDEDGSDSSRDRDGSPNGSDHVHPVVFRDEPAAESSDYALEGKSLEGNTDENPAYIFEINTRKRAPAGEYSVPIVFTYHSDDGVKQVKHVPSVRITNRRERWLPRLARGTAIIALLVALWALVQFGFAPPFV</sequence>
<keyword evidence="5" id="KW-1185">Reference proteome</keyword>
<feature type="domain" description="DUF8164" evidence="3">
    <location>
        <begin position="15"/>
        <end position="224"/>
    </location>
</feature>
<evidence type="ECO:0000259" key="3">
    <source>
        <dbReference type="Pfam" id="PF26498"/>
    </source>
</evidence>
<dbReference type="AlphaFoldDB" id="A0A6B0VHG9"/>
<dbReference type="InterPro" id="IPR058478">
    <property type="entry name" value="DUF8164"/>
</dbReference>
<dbReference type="OrthoDB" id="157609at2157"/>
<gene>
    <name evidence="4" type="ORF">GS429_04220</name>
</gene>
<feature type="compositionally biased region" description="Basic and acidic residues" evidence="1">
    <location>
        <begin position="115"/>
        <end position="133"/>
    </location>
</feature>
<feature type="transmembrane region" description="Helical" evidence="2">
    <location>
        <begin position="214"/>
        <end position="235"/>
    </location>
</feature>
<dbReference type="EMBL" id="WUYX01000015">
    <property type="protein sequence ID" value="MXV61281.1"/>
    <property type="molecule type" value="Genomic_DNA"/>
</dbReference>
<proteinExistence type="predicted"/>
<comment type="caution">
    <text evidence="4">The sequence shown here is derived from an EMBL/GenBank/DDBJ whole genome shotgun (WGS) entry which is preliminary data.</text>
</comment>
<evidence type="ECO:0000256" key="1">
    <source>
        <dbReference type="SAM" id="MobiDB-lite"/>
    </source>
</evidence>
<evidence type="ECO:0000313" key="5">
    <source>
        <dbReference type="Proteomes" id="UP000434101"/>
    </source>
</evidence>
<evidence type="ECO:0000256" key="2">
    <source>
        <dbReference type="SAM" id="Phobius"/>
    </source>
</evidence>
<evidence type="ECO:0000313" key="4">
    <source>
        <dbReference type="EMBL" id="MXV61281.1"/>
    </source>
</evidence>
<dbReference type="Pfam" id="PF26498">
    <property type="entry name" value="DUF8164"/>
    <property type="match status" value="1"/>
</dbReference>
<name>A0A6B0VHG9_9EURY</name>
<feature type="region of interest" description="Disordered" evidence="1">
    <location>
        <begin position="95"/>
        <end position="133"/>
    </location>
</feature>
<dbReference type="Proteomes" id="UP000434101">
    <property type="component" value="Unassembled WGS sequence"/>
</dbReference>
<keyword evidence="2" id="KW-1133">Transmembrane helix</keyword>
<organism evidence="4 5">
    <name type="scientific">Natronorubrum halalkaliphilum</name>
    <dbReference type="NCBI Taxonomy" id="2691917"/>
    <lineage>
        <taxon>Archaea</taxon>
        <taxon>Methanobacteriati</taxon>
        <taxon>Methanobacteriota</taxon>
        <taxon>Stenosarchaea group</taxon>
        <taxon>Halobacteria</taxon>
        <taxon>Halobacteriales</taxon>
        <taxon>Natrialbaceae</taxon>
        <taxon>Natronorubrum</taxon>
    </lineage>
</organism>
<protein>
    <recommendedName>
        <fullName evidence="3">DUF8164 domain-containing protein</fullName>
    </recommendedName>
</protein>
<accession>A0A6B0VHG9</accession>